<dbReference type="EMBL" id="PDCN02000076">
    <property type="protein sequence ID" value="PIB72903.1"/>
    <property type="molecule type" value="Genomic_DNA"/>
</dbReference>
<comment type="caution">
    <text evidence="1">The sequence shown here is derived from an EMBL/GenBank/DDBJ whole genome shotgun (WGS) entry which is preliminary data.</text>
</comment>
<organism evidence="1 2">
    <name type="scientific">Mycolicibacterium brumae</name>
    <dbReference type="NCBI Taxonomy" id="85968"/>
    <lineage>
        <taxon>Bacteria</taxon>
        <taxon>Bacillati</taxon>
        <taxon>Actinomycetota</taxon>
        <taxon>Actinomycetes</taxon>
        <taxon>Mycobacteriales</taxon>
        <taxon>Mycobacteriaceae</taxon>
        <taxon>Mycolicibacterium</taxon>
    </lineage>
</organism>
<proteinExistence type="predicted"/>
<evidence type="ECO:0000313" key="1">
    <source>
        <dbReference type="EMBL" id="PIB72903.1"/>
    </source>
</evidence>
<name>A0A2G5P4G7_9MYCO</name>
<protein>
    <submittedName>
        <fullName evidence="1">Uncharacterized protein</fullName>
    </submittedName>
</protein>
<dbReference type="AlphaFoldDB" id="A0A2G5P4G7"/>
<keyword evidence="2" id="KW-1185">Reference proteome</keyword>
<gene>
    <name evidence="1" type="ORF">CQY22_018610</name>
</gene>
<sequence>MTKKQTRVTARIAETGRLVHAANDEDWAYVHRPGDPARPILHCPELSAGWSNDQNLWMTLGEGA</sequence>
<dbReference type="Proteomes" id="UP000230551">
    <property type="component" value="Unassembled WGS sequence"/>
</dbReference>
<accession>A0A2G5P4G7</accession>
<reference evidence="1 2" key="1">
    <citation type="journal article" date="2017" name="Infect. Genet. Evol.">
        <title>The new phylogeny of the genus Mycobacterium: The old and the news.</title>
        <authorList>
            <person name="Tortoli E."/>
            <person name="Fedrizzi T."/>
            <person name="Meehan C.J."/>
            <person name="Trovato A."/>
            <person name="Grottola A."/>
            <person name="Giacobazzi E."/>
            <person name="Serpini G.F."/>
            <person name="Tagliazucchi S."/>
            <person name="Fabio A."/>
            <person name="Bettua C."/>
            <person name="Bertorelli R."/>
            <person name="Frascaro F."/>
            <person name="De Sanctis V."/>
            <person name="Pecorari M."/>
            <person name="Jousson O."/>
            <person name="Segata N."/>
            <person name="Cirillo D.M."/>
        </authorList>
    </citation>
    <scope>NUCLEOTIDE SEQUENCE [LARGE SCALE GENOMIC DNA]</scope>
    <source>
        <strain evidence="1 2">CIP1034565</strain>
    </source>
</reference>
<dbReference type="RefSeq" id="WP_165782316.1">
    <property type="nucleotide sequence ID" value="NZ_PDCN02000076.1"/>
</dbReference>
<evidence type="ECO:0000313" key="2">
    <source>
        <dbReference type="Proteomes" id="UP000230551"/>
    </source>
</evidence>